<dbReference type="Proteomes" id="UP001497623">
    <property type="component" value="Unassembled WGS sequence"/>
</dbReference>
<feature type="non-terminal residue" evidence="1">
    <location>
        <position position="1"/>
    </location>
</feature>
<dbReference type="EMBL" id="CAXKWB010031838">
    <property type="protein sequence ID" value="CAL4140339.1"/>
    <property type="molecule type" value="Genomic_DNA"/>
</dbReference>
<dbReference type="AlphaFoldDB" id="A0AAV2RRR4"/>
<name>A0AAV2RRR4_MEGNR</name>
<accession>A0AAV2RRR4</accession>
<protein>
    <submittedName>
        <fullName evidence="1">Uncharacterized protein</fullName>
    </submittedName>
</protein>
<proteinExistence type="predicted"/>
<reference evidence="1 2" key="1">
    <citation type="submission" date="2024-05" db="EMBL/GenBank/DDBJ databases">
        <authorList>
            <person name="Wallberg A."/>
        </authorList>
    </citation>
    <scope>NUCLEOTIDE SEQUENCE [LARGE SCALE GENOMIC DNA]</scope>
</reference>
<evidence type="ECO:0000313" key="1">
    <source>
        <dbReference type="EMBL" id="CAL4140339.1"/>
    </source>
</evidence>
<dbReference type="SUPFAM" id="SSF49695">
    <property type="entry name" value="gamma-Crystallin-like"/>
    <property type="match status" value="1"/>
</dbReference>
<organism evidence="1 2">
    <name type="scientific">Meganyctiphanes norvegica</name>
    <name type="common">Northern krill</name>
    <name type="synonym">Thysanopoda norvegica</name>
    <dbReference type="NCBI Taxonomy" id="48144"/>
    <lineage>
        <taxon>Eukaryota</taxon>
        <taxon>Metazoa</taxon>
        <taxon>Ecdysozoa</taxon>
        <taxon>Arthropoda</taxon>
        <taxon>Crustacea</taxon>
        <taxon>Multicrustacea</taxon>
        <taxon>Malacostraca</taxon>
        <taxon>Eumalacostraca</taxon>
        <taxon>Eucarida</taxon>
        <taxon>Euphausiacea</taxon>
        <taxon>Euphausiidae</taxon>
        <taxon>Meganyctiphanes</taxon>
    </lineage>
</organism>
<dbReference type="InterPro" id="IPR011024">
    <property type="entry name" value="G_crystallin-like"/>
</dbReference>
<keyword evidence="2" id="KW-1185">Reference proteome</keyword>
<evidence type="ECO:0000313" key="2">
    <source>
        <dbReference type="Proteomes" id="UP001497623"/>
    </source>
</evidence>
<sequence>GLLGLVVTTSTTNGPSLILYSDSGHVGATHNVTEFDHDLSLSGFDNIAKSFCAEGVWILYDAPDYNMHHDPFFSWSYVSVNSQWGCHELPVTHHDKVSSVRFAGTGDMQDESVTLYHGFNFMGGEILIIRSRDELGEFKPETSSMIITGQSSWTAYSEEFYGGFGICMEPWNVGNGIYVGVFEVDDIGVPNNDISSVRKGCFAEKHVTRIHK</sequence>
<dbReference type="Gene3D" id="2.60.20.10">
    <property type="entry name" value="Crystallins"/>
    <property type="match status" value="2"/>
</dbReference>
<comment type="caution">
    <text evidence="1">The sequence shown here is derived from an EMBL/GenBank/DDBJ whole genome shotgun (WGS) entry which is preliminary data.</text>
</comment>
<gene>
    <name evidence="1" type="ORF">MNOR_LOCUS28610</name>
</gene>